<feature type="region of interest" description="Disordered" evidence="1">
    <location>
        <begin position="627"/>
        <end position="691"/>
    </location>
</feature>
<name>A0AAD6S021_9AGAR</name>
<accession>A0AAD6S021</accession>
<gene>
    <name evidence="2" type="ORF">C8F04DRAFT_1198865</name>
</gene>
<organism evidence="2 3">
    <name type="scientific">Mycena alexandri</name>
    <dbReference type="NCBI Taxonomy" id="1745969"/>
    <lineage>
        <taxon>Eukaryota</taxon>
        <taxon>Fungi</taxon>
        <taxon>Dikarya</taxon>
        <taxon>Basidiomycota</taxon>
        <taxon>Agaricomycotina</taxon>
        <taxon>Agaricomycetes</taxon>
        <taxon>Agaricomycetidae</taxon>
        <taxon>Agaricales</taxon>
        <taxon>Marasmiineae</taxon>
        <taxon>Mycenaceae</taxon>
        <taxon>Mycena</taxon>
    </lineage>
</organism>
<dbReference type="InterPro" id="IPR001227">
    <property type="entry name" value="Ac_transferase_dom_sf"/>
</dbReference>
<reference evidence="2" key="1">
    <citation type="submission" date="2023-03" db="EMBL/GenBank/DDBJ databases">
        <title>Massive genome expansion in bonnet fungi (Mycena s.s.) driven by repeated elements and novel gene families across ecological guilds.</title>
        <authorList>
            <consortium name="Lawrence Berkeley National Laboratory"/>
            <person name="Harder C.B."/>
            <person name="Miyauchi S."/>
            <person name="Viragh M."/>
            <person name="Kuo A."/>
            <person name="Thoen E."/>
            <person name="Andreopoulos B."/>
            <person name="Lu D."/>
            <person name="Skrede I."/>
            <person name="Drula E."/>
            <person name="Henrissat B."/>
            <person name="Morin E."/>
            <person name="Kohler A."/>
            <person name="Barry K."/>
            <person name="LaButti K."/>
            <person name="Morin E."/>
            <person name="Salamov A."/>
            <person name="Lipzen A."/>
            <person name="Mereny Z."/>
            <person name="Hegedus B."/>
            <person name="Baldrian P."/>
            <person name="Stursova M."/>
            <person name="Weitz H."/>
            <person name="Taylor A."/>
            <person name="Grigoriev I.V."/>
            <person name="Nagy L.G."/>
            <person name="Martin F."/>
            <person name="Kauserud H."/>
        </authorList>
    </citation>
    <scope>NUCLEOTIDE SEQUENCE</scope>
    <source>
        <strain evidence="2">CBHHK200</strain>
    </source>
</reference>
<evidence type="ECO:0000256" key="1">
    <source>
        <dbReference type="SAM" id="MobiDB-lite"/>
    </source>
</evidence>
<dbReference type="Gene3D" id="3.30.70.3290">
    <property type="match status" value="1"/>
</dbReference>
<dbReference type="EMBL" id="JARJCM010000336">
    <property type="protein sequence ID" value="KAJ7018538.1"/>
    <property type="molecule type" value="Genomic_DNA"/>
</dbReference>
<keyword evidence="3" id="KW-1185">Reference proteome</keyword>
<dbReference type="Proteomes" id="UP001218188">
    <property type="component" value="Unassembled WGS sequence"/>
</dbReference>
<dbReference type="AlphaFoldDB" id="A0AAD6S021"/>
<proteinExistence type="predicted"/>
<feature type="compositionally biased region" description="Pro residues" evidence="1">
    <location>
        <begin position="655"/>
        <end position="664"/>
    </location>
</feature>
<sequence length="1014" mass="110937">MTPMGMHIQNGCGIDSTKDLNPSAQTTQAENAFGTHYAVRSSHSEDGGTVSGASWVVPPTECDYGGRLVDAIPGTAPHDILDHPVWASCNAGRGLKDSRCSIALAVDRICRPVLVATFLDYAKFPISKDNRGCAVQAQGGKRRIVVGKDRCVKQCPPFIMERSLAYVSMTSPASLGTADCTLPTTYVQSATSAIFCYGSRKTRTSPHRSPAPNEHQECDFRAHVIITSPASLGITEHTLPTTYVQSATSAIFCYGSRKITNPRNHDVPRVARDRRVHAPYYLRPKRDPRRFSVMEATSPHRSPAPNEHQECDFRARVIITSPASLGITEHTLPTTYVQSATSAIFCYGSRKITTFPASLGTAEYTLPTTYVQSTTSAIFCYGSRKTRTSPHRSPAPNEHQECDFRARVIIDDKGSLMRVPSLVPTIRSESSDDWYLRLPPSTVLYEQYPPLPPLRLSSKSEEQYPLLPRLLEPPTSISSTDESSDVATPPSRLVFIPLVCDRVCAFAYRVAWGAVDDVRAAFRAEQHGRNITYVIFESHGALARVVECTRTHTQLGRRFWRYIRLVRSRTVAVRMSTIPRSVASIMAPSERAPSSSSLSEVPMRAGFGFWSESSSLGRTLSVLTQSSFLSDSTAPSPSPSPPPLPESPSTHSPSSPRPSRPPSPSSFSLGTPEASGSVSISTPRGDVPSVRSLLDTVPSYRALTRSLPKSFTEPELCFRSKFNSAANSQVHNLHSGELVHRRSMGSNFASMPKLRFAIKYNSGHQFSGSMGFIKVEHARNPVLFQQAVAKIKEDNVFKTACILDIGPTPTAWVALQSNNLSESTLLLSSSAKKGKDQELAFLTAIASLVEFGMNPDFTPSTLFSWGEGTRVKRILHLSASSAQDHRRAQSLSLACSIVSTAQMGFPSFTFTRAHPRISLTGAADTLPSLNIQFVGRCVTARWRDDGLARWDGAVTSTGRRGDECIVLYIVNCNGITIEIVGRSERYRTEVARKVADDGDLRQIYDLAWSGMVGG</sequence>
<feature type="compositionally biased region" description="Pro residues" evidence="1">
    <location>
        <begin position="636"/>
        <end position="646"/>
    </location>
</feature>
<comment type="caution">
    <text evidence="2">The sequence shown here is derived from an EMBL/GenBank/DDBJ whole genome shotgun (WGS) entry which is preliminary data.</text>
</comment>
<protein>
    <submittedName>
        <fullName evidence="2">Uncharacterized protein</fullName>
    </submittedName>
</protein>
<dbReference type="GO" id="GO:0016740">
    <property type="term" value="F:transferase activity"/>
    <property type="evidence" value="ECO:0007669"/>
    <property type="project" value="InterPro"/>
</dbReference>
<dbReference type="Gene3D" id="3.40.366.10">
    <property type="entry name" value="Malonyl-Coenzyme A Acyl Carrier Protein, domain 2"/>
    <property type="match status" value="1"/>
</dbReference>
<evidence type="ECO:0000313" key="3">
    <source>
        <dbReference type="Proteomes" id="UP001218188"/>
    </source>
</evidence>
<evidence type="ECO:0000313" key="2">
    <source>
        <dbReference type="EMBL" id="KAJ7018538.1"/>
    </source>
</evidence>